<evidence type="ECO:0000313" key="2">
    <source>
        <dbReference type="Proteomes" id="UP000265520"/>
    </source>
</evidence>
<organism evidence="1 2">
    <name type="scientific">Trifolium medium</name>
    <dbReference type="NCBI Taxonomy" id="97028"/>
    <lineage>
        <taxon>Eukaryota</taxon>
        <taxon>Viridiplantae</taxon>
        <taxon>Streptophyta</taxon>
        <taxon>Embryophyta</taxon>
        <taxon>Tracheophyta</taxon>
        <taxon>Spermatophyta</taxon>
        <taxon>Magnoliopsida</taxon>
        <taxon>eudicotyledons</taxon>
        <taxon>Gunneridae</taxon>
        <taxon>Pentapetalae</taxon>
        <taxon>rosids</taxon>
        <taxon>fabids</taxon>
        <taxon>Fabales</taxon>
        <taxon>Fabaceae</taxon>
        <taxon>Papilionoideae</taxon>
        <taxon>50 kb inversion clade</taxon>
        <taxon>NPAAA clade</taxon>
        <taxon>Hologalegina</taxon>
        <taxon>IRL clade</taxon>
        <taxon>Trifolieae</taxon>
        <taxon>Trifolium</taxon>
    </lineage>
</organism>
<accession>A0A392V482</accession>
<feature type="non-terminal residue" evidence="1">
    <location>
        <position position="1"/>
    </location>
</feature>
<dbReference type="Proteomes" id="UP000265520">
    <property type="component" value="Unassembled WGS sequence"/>
</dbReference>
<evidence type="ECO:0000313" key="1">
    <source>
        <dbReference type="EMBL" id="MCI82253.1"/>
    </source>
</evidence>
<dbReference type="AlphaFoldDB" id="A0A392V482"/>
<proteinExistence type="predicted"/>
<dbReference type="EMBL" id="LXQA011038944">
    <property type="protein sequence ID" value="MCI82253.1"/>
    <property type="molecule type" value="Genomic_DNA"/>
</dbReference>
<name>A0A392V482_9FABA</name>
<keyword evidence="2" id="KW-1185">Reference proteome</keyword>
<protein>
    <submittedName>
        <fullName evidence="1">Uncharacterized protein</fullName>
    </submittedName>
</protein>
<sequence length="52" mass="5857">STTGETPFRLTYETEAVIPVETGASSFRTEIPVEGELNNEMLREELDLLEEL</sequence>
<reference evidence="1 2" key="1">
    <citation type="journal article" date="2018" name="Front. Plant Sci.">
        <title>Red Clover (Trifolium pratense) and Zigzag Clover (T. medium) - A Picture of Genomic Similarities and Differences.</title>
        <authorList>
            <person name="Dluhosova J."/>
            <person name="Istvanek J."/>
            <person name="Nedelnik J."/>
            <person name="Repkova J."/>
        </authorList>
    </citation>
    <scope>NUCLEOTIDE SEQUENCE [LARGE SCALE GENOMIC DNA]</scope>
    <source>
        <strain evidence="2">cv. 10/8</strain>
        <tissue evidence="1">Leaf</tissue>
    </source>
</reference>
<comment type="caution">
    <text evidence="1">The sequence shown here is derived from an EMBL/GenBank/DDBJ whole genome shotgun (WGS) entry which is preliminary data.</text>
</comment>